<keyword evidence="7" id="KW-0288">FMN</keyword>
<evidence type="ECO:0000256" key="7">
    <source>
        <dbReference type="ARBA" id="ARBA00022643"/>
    </source>
</evidence>
<comment type="subcellular location">
    <subcellularLocation>
        <location evidence="3">Cytoplasm</location>
    </subcellularLocation>
</comment>
<evidence type="ECO:0000256" key="1">
    <source>
        <dbReference type="ARBA" id="ARBA00001917"/>
    </source>
</evidence>
<dbReference type="Proteomes" id="UP000593567">
    <property type="component" value="Unassembled WGS sequence"/>
</dbReference>
<gene>
    <name evidence="12" type="ORF">EB796_005479</name>
</gene>
<dbReference type="OrthoDB" id="409189at2759"/>
<evidence type="ECO:0000256" key="8">
    <source>
        <dbReference type="ARBA" id="ARBA00022827"/>
    </source>
</evidence>
<organism evidence="12 13">
    <name type="scientific">Bugula neritina</name>
    <name type="common">Brown bryozoan</name>
    <name type="synonym">Sertularia neritina</name>
    <dbReference type="NCBI Taxonomy" id="10212"/>
    <lineage>
        <taxon>Eukaryota</taxon>
        <taxon>Metazoa</taxon>
        <taxon>Spiralia</taxon>
        <taxon>Lophotrochozoa</taxon>
        <taxon>Bryozoa</taxon>
        <taxon>Gymnolaemata</taxon>
        <taxon>Cheilostomatida</taxon>
        <taxon>Flustrina</taxon>
        <taxon>Buguloidea</taxon>
        <taxon>Bugulidae</taxon>
        <taxon>Bugula</taxon>
    </lineage>
</organism>
<evidence type="ECO:0000256" key="6">
    <source>
        <dbReference type="ARBA" id="ARBA00022630"/>
    </source>
</evidence>
<comment type="cofactor">
    <cofactor evidence="2">
        <name>FAD</name>
        <dbReference type="ChEBI" id="CHEBI:57692"/>
    </cofactor>
</comment>
<proteinExistence type="inferred from homology"/>
<protein>
    <recommendedName>
        <fullName evidence="11">Cyanocobalamin reductase (cyanide-eliminating)</fullName>
    </recommendedName>
</protein>
<dbReference type="PANTHER" id="PTHR31457:SF2">
    <property type="entry name" value="CYANOCOBALAMIN REDUCTASE _ ALKYLCOBALAMIN DEALKYLASE"/>
    <property type="match status" value="1"/>
</dbReference>
<dbReference type="GO" id="GO:0005737">
    <property type="term" value="C:cytoplasm"/>
    <property type="evidence" value="ECO:0007669"/>
    <property type="project" value="UniProtKB-SubCell"/>
</dbReference>
<keyword evidence="10" id="KW-0560">Oxidoreductase</keyword>
<evidence type="ECO:0000256" key="5">
    <source>
        <dbReference type="ARBA" id="ARBA00022490"/>
    </source>
</evidence>
<accession>A0A7J7KFH9</accession>
<evidence type="ECO:0000256" key="11">
    <source>
        <dbReference type="ARBA" id="ARBA00031313"/>
    </source>
</evidence>
<dbReference type="GO" id="GO:0009235">
    <property type="term" value="P:cobalamin metabolic process"/>
    <property type="evidence" value="ECO:0007669"/>
    <property type="project" value="TreeGrafter"/>
</dbReference>
<name>A0A7J7KFH9_BUGNE</name>
<comment type="caution">
    <text evidence="12">The sequence shown here is derived from an EMBL/GenBank/DDBJ whole genome shotgun (WGS) entry which is preliminary data.</text>
</comment>
<evidence type="ECO:0000256" key="3">
    <source>
        <dbReference type="ARBA" id="ARBA00004496"/>
    </source>
</evidence>
<keyword evidence="6" id="KW-0285">Flavoprotein</keyword>
<dbReference type="EMBL" id="VXIV02000762">
    <property type="protein sequence ID" value="KAF6036216.1"/>
    <property type="molecule type" value="Genomic_DNA"/>
</dbReference>
<evidence type="ECO:0000313" key="12">
    <source>
        <dbReference type="EMBL" id="KAF6036216.1"/>
    </source>
</evidence>
<dbReference type="InterPro" id="IPR032037">
    <property type="entry name" value="MMACHC"/>
</dbReference>
<reference evidence="12" key="1">
    <citation type="submission" date="2020-06" db="EMBL/GenBank/DDBJ databases">
        <title>Draft genome of Bugula neritina, a colonial animal packing powerful symbionts and potential medicines.</title>
        <authorList>
            <person name="Rayko M."/>
        </authorList>
    </citation>
    <scope>NUCLEOTIDE SEQUENCE [LARGE SCALE GENOMIC DNA]</scope>
    <source>
        <strain evidence="12">Kwan_BN1</strain>
    </source>
</reference>
<evidence type="ECO:0000256" key="10">
    <source>
        <dbReference type="ARBA" id="ARBA00023002"/>
    </source>
</evidence>
<keyword evidence="9" id="KW-0521">NADP</keyword>
<comment type="similarity">
    <text evidence="4">Belongs to the MMACHC family.</text>
</comment>
<sequence length="225" mass="25128">MQLREYTNLSLVLDIVLYSVGIYRCGVDNVSQYVKETAATAGMAAFPFKVGDYNRDVVLNYPGYKGENMKLPYSNDTIAFIFTNSATADCSMNQISLCREHLTQFSSGTRFGNDSLRLINSSDMKEVGEISLPYVHVQTAGHSAGAAFYYQRHHVNPEPASWADRVVFGVSANAAYKDNVRFSGVIIMKELKASQDFQSLEPDDVFPSNQEKIELLEKYNSQGQQ</sequence>
<dbReference type="GO" id="GO:0033787">
    <property type="term" value="F:cyanocobalamin reductase (cyanide-eliminating) (NADP+) activity"/>
    <property type="evidence" value="ECO:0007669"/>
    <property type="project" value="TreeGrafter"/>
</dbReference>
<evidence type="ECO:0000256" key="2">
    <source>
        <dbReference type="ARBA" id="ARBA00001974"/>
    </source>
</evidence>
<evidence type="ECO:0000256" key="9">
    <source>
        <dbReference type="ARBA" id="ARBA00022857"/>
    </source>
</evidence>
<dbReference type="Pfam" id="PF16690">
    <property type="entry name" value="MMACHC"/>
    <property type="match status" value="1"/>
</dbReference>
<dbReference type="GO" id="GO:0032451">
    <property type="term" value="F:demethylase activity"/>
    <property type="evidence" value="ECO:0007669"/>
    <property type="project" value="TreeGrafter"/>
</dbReference>
<dbReference type="AlphaFoldDB" id="A0A7J7KFH9"/>
<dbReference type="GO" id="GO:0071949">
    <property type="term" value="F:FAD binding"/>
    <property type="evidence" value="ECO:0007669"/>
    <property type="project" value="TreeGrafter"/>
</dbReference>
<keyword evidence="8" id="KW-0274">FAD</keyword>
<evidence type="ECO:0000313" key="13">
    <source>
        <dbReference type="Proteomes" id="UP000593567"/>
    </source>
</evidence>
<comment type="cofactor">
    <cofactor evidence="1">
        <name>FMN</name>
        <dbReference type="ChEBI" id="CHEBI:58210"/>
    </cofactor>
</comment>
<keyword evidence="13" id="KW-1185">Reference proteome</keyword>
<dbReference type="PANTHER" id="PTHR31457">
    <property type="entry name" value="METHYLMALONIC ACIDURIA AND HOMOCYSTINURIA TYPE C PROTEIN"/>
    <property type="match status" value="1"/>
</dbReference>
<evidence type="ECO:0000256" key="4">
    <source>
        <dbReference type="ARBA" id="ARBA00007762"/>
    </source>
</evidence>
<keyword evidence="5" id="KW-0963">Cytoplasm</keyword>